<dbReference type="EMBL" id="CADCXU010014243">
    <property type="protein sequence ID" value="CAB0003955.1"/>
    <property type="molecule type" value="Genomic_DNA"/>
</dbReference>
<protein>
    <submittedName>
        <fullName evidence="1">Uncharacterized protein</fullName>
    </submittedName>
</protein>
<feature type="non-terminal residue" evidence="1">
    <location>
        <position position="1"/>
    </location>
</feature>
<evidence type="ECO:0000313" key="2">
    <source>
        <dbReference type="Proteomes" id="UP000479000"/>
    </source>
</evidence>
<evidence type="ECO:0000313" key="1">
    <source>
        <dbReference type="EMBL" id="CAB0003955.1"/>
    </source>
</evidence>
<sequence length="76" mass="8879">DYGIHNVPPRFHATRNVIQFQKANQREALQRLKLSWSRRCAARSSPNYDVLFMTWAQDPCHPWQHFAGGNVCKLRG</sequence>
<dbReference type="Proteomes" id="UP000479000">
    <property type="component" value="Unassembled WGS sequence"/>
</dbReference>
<keyword evidence="2" id="KW-1185">Reference proteome</keyword>
<name>A0A6H5GLK5_9HEMI</name>
<proteinExistence type="predicted"/>
<dbReference type="AlphaFoldDB" id="A0A6H5GLK5"/>
<gene>
    <name evidence="1" type="ORF">NTEN_LOCUS9432</name>
</gene>
<accession>A0A6H5GLK5</accession>
<reference evidence="1 2" key="1">
    <citation type="submission" date="2020-02" db="EMBL/GenBank/DDBJ databases">
        <authorList>
            <person name="Ferguson B K."/>
        </authorList>
    </citation>
    <scope>NUCLEOTIDE SEQUENCE [LARGE SCALE GENOMIC DNA]</scope>
</reference>
<organism evidence="1 2">
    <name type="scientific">Nesidiocoris tenuis</name>
    <dbReference type="NCBI Taxonomy" id="355587"/>
    <lineage>
        <taxon>Eukaryota</taxon>
        <taxon>Metazoa</taxon>
        <taxon>Ecdysozoa</taxon>
        <taxon>Arthropoda</taxon>
        <taxon>Hexapoda</taxon>
        <taxon>Insecta</taxon>
        <taxon>Pterygota</taxon>
        <taxon>Neoptera</taxon>
        <taxon>Paraneoptera</taxon>
        <taxon>Hemiptera</taxon>
        <taxon>Heteroptera</taxon>
        <taxon>Panheteroptera</taxon>
        <taxon>Cimicomorpha</taxon>
        <taxon>Miridae</taxon>
        <taxon>Dicyphina</taxon>
        <taxon>Nesidiocoris</taxon>
    </lineage>
</organism>